<dbReference type="Proteomes" id="UP001234989">
    <property type="component" value="Chromosome 12"/>
</dbReference>
<dbReference type="GO" id="GO:0003676">
    <property type="term" value="F:nucleic acid binding"/>
    <property type="evidence" value="ECO:0007669"/>
    <property type="project" value="InterPro"/>
</dbReference>
<gene>
    <name evidence="2" type="ORF">MTR67_052343</name>
</gene>
<evidence type="ECO:0000313" key="2">
    <source>
        <dbReference type="EMBL" id="WMV58958.1"/>
    </source>
</evidence>
<dbReference type="Gene3D" id="3.30.420.10">
    <property type="entry name" value="Ribonuclease H-like superfamily/Ribonuclease H"/>
    <property type="match status" value="1"/>
</dbReference>
<evidence type="ECO:0000259" key="1">
    <source>
        <dbReference type="PROSITE" id="PS50994"/>
    </source>
</evidence>
<keyword evidence="3" id="KW-1185">Reference proteome</keyword>
<dbReference type="InterPro" id="IPR001584">
    <property type="entry name" value="Integrase_cat-core"/>
</dbReference>
<name>A0AAF0V4W2_SOLVR</name>
<proteinExistence type="predicted"/>
<dbReference type="PROSITE" id="PS50994">
    <property type="entry name" value="INTEGRASE"/>
    <property type="match status" value="1"/>
</dbReference>
<dbReference type="PANTHER" id="PTHR46148:SF56">
    <property type="entry name" value="RETROTRANSPOSON PROTEIN"/>
    <property type="match status" value="1"/>
</dbReference>
<protein>
    <recommendedName>
        <fullName evidence="1">Integrase catalytic domain-containing protein</fullName>
    </recommendedName>
</protein>
<dbReference type="AlphaFoldDB" id="A0AAF0V4W2"/>
<dbReference type="PANTHER" id="PTHR46148">
    <property type="entry name" value="CHROMO DOMAIN-CONTAINING PROTEIN"/>
    <property type="match status" value="1"/>
</dbReference>
<sequence length="161" mass="18412">MESFDIKNDEISSFSSRYSSLSAMEYAKLYIREMVRLHGVPLSIISNRGTQFTSQFWKSFEKGLGTLVQLNTAFHPQIDGQAKRTIQTLEDMLRSCVIDFKGKVAYELEFPNDLPSVHLVFHVFLLKKCVVDPTSIVPLDVLGVKENLSYEEVSIEMLDRQ</sequence>
<dbReference type="InterPro" id="IPR036397">
    <property type="entry name" value="RNaseH_sf"/>
</dbReference>
<feature type="non-terminal residue" evidence="2">
    <location>
        <position position="161"/>
    </location>
</feature>
<organism evidence="2 3">
    <name type="scientific">Solanum verrucosum</name>
    <dbReference type="NCBI Taxonomy" id="315347"/>
    <lineage>
        <taxon>Eukaryota</taxon>
        <taxon>Viridiplantae</taxon>
        <taxon>Streptophyta</taxon>
        <taxon>Embryophyta</taxon>
        <taxon>Tracheophyta</taxon>
        <taxon>Spermatophyta</taxon>
        <taxon>Magnoliopsida</taxon>
        <taxon>eudicotyledons</taxon>
        <taxon>Gunneridae</taxon>
        <taxon>Pentapetalae</taxon>
        <taxon>asterids</taxon>
        <taxon>lamiids</taxon>
        <taxon>Solanales</taxon>
        <taxon>Solanaceae</taxon>
        <taxon>Solanoideae</taxon>
        <taxon>Solaneae</taxon>
        <taxon>Solanum</taxon>
    </lineage>
</organism>
<dbReference type="InterPro" id="IPR012337">
    <property type="entry name" value="RNaseH-like_sf"/>
</dbReference>
<dbReference type="SUPFAM" id="SSF53098">
    <property type="entry name" value="Ribonuclease H-like"/>
    <property type="match status" value="1"/>
</dbReference>
<dbReference type="EMBL" id="CP133623">
    <property type="protein sequence ID" value="WMV58958.1"/>
    <property type="molecule type" value="Genomic_DNA"/>
</dbReference>
<dbReference type="GO" id="GO:0015074">
    <property type="term" value="P:DNA integration"/>
    <property type="evidence" value="ECO:0007669"/>
    <property type="project" value="InterPro"/>
</dbReference>
<reference evidence="2" key="1">
    <citation type="submission" date="2023-08" db="EMBL/GenBank/DDBJ databases">
        <title>A de novo genome assembly of Solanum verrucosum Schlechtendal, a Mexican diploid species geographically isolated from the other diploid A-genome species in potato relatives.</title>
        <authorList>
            <person name="Hosaka K."/>
        </authorList>
    </citation>
    <scope>NUCLEOTIDE SEQUENCE</scope>
    <source>
        <tissue evidence="2">Young leaves</tissue>
    </source>
</reference>
<accession>A0AAF0V4W2</accession>
<evidence type="ECO:0000313" key="3">
    <source>
        <dbReference type="Proteomes" id="UP001234989"/>
    </source>
</evidence>
<feature type="domain" description="Integrase catalytic" evidence="1">
    <location>
        <begin position="1"/>
        <end position="146"/>
    </location>
</feature>